<evidence type="ECO:0000313" key="3">
    <source>
        <dbReference type="Proteomes" id="UP000061569"/>
    </source>
</evidence>
<feature type="region of interest" description="Disordered" evidence="1">
    <location>
        <begin position="15"/>
        <end position="42"/>
    </location>
</feature>
<gene>
    <name evidence="2" type="ORF">GLE_3008</name>
</gene>
<organism evidence="2 3">
    <name type="scientific">Lysobacter enzymogenes</name>
    <dbReference type="NCBI Taxonomy" id="69"/>
    <lineage>
        <taxon>Bacteria</taxon>
        <taxon>Pseudomonadati</taxon>
        <taxon>Pseudomonadota</taxon>
        <taxon>Gammaproteobacteria</taxon>
        <taxon>Lysobacterales</taxon>
        <taxon>Lysobacteraceae</taxon>
        <taxon>Lysobacter</taxon>
    </lineage>
</organism>
<proteinExistence type="predicted"/>
<dbReference type="STRING" id="69.GLE_3008"/>
<dbReference type="PATRIC" id="fig|69.6.peg.2969"/>
<accession>A0A0S2DIM0</accession>
<protein>
    <submittedName>
        <fullName evidence="2">Uncharacterized protein</fullName>
    </submittedName>
</protein>
<name>A0A0S2DIM0_LYSEN</name>
<dbReference type="Proteomes" id="UP000061569">
    <property type="component" value="Chromosome"/>
</dbReference>
<dbReference type="EMBL" id="CP013140">
    <property type="protein sequence ID" value="ALN58356.1"/>
    <property type="molecule type" value="Genomic_DNA"/>
</dbReference>
<feature type="compositionally biased region" description="Basic residues" evidence="1">
    <location>
        <begin position="28"/>
        <end position="42"/>
    </location>
</feature>
<reference evidence="2 3" key="1">
    <citation type="submission" date="2015-11" db="EMBL/GenBank/DDBJ databases">
        <title>Genome sequences of Lysobacter enzymogenes strain C3 and Lysobacter antibioticus ATCC 29479.</title>
        <authorList>
            <person name="Kobayashi D.Y."/>
        </authorList>
    </citation>
    <scope>NUCLEOTIDE SEQUENCE [LARGE SCALE GENOMIC DNA]</scope>
    <source>
        <strain evidence="2 3">C3</strain>
    </source>
</reference>
<dbReference type="KEGG" id="lez:GLE_3008"/>
<evidence type="ECO:0000313" key="2">
    <source>
        <dbReference type="EMBL" id="ALN58356.1"/>
    </source>
</evidence>
<sequence>MRSVRRRLRGAYCAAPGQGSGYAASPRAARRRTHAASARRRY</sequence>
<dbReference type="AlphaFoldDB" id="A0A0S2DIM0"/>
<evidence type="ECO:0000256" key="1">
    <source>
        <dbReference type="SAM" id="MobiDB-lite"/>
    </source>
</evidence>